<dbReference type="Proteomes" id="UP000215305">
    <property type="component" value="Unassembled WGS sequence"/>
</dbReference>
<dbReference type="GeneID" id="38124865"/>
<dbReference type="EMBL" id="NKHU02000057">
    <property type="protein sequence ID" value="RHZ59786.1"/>
    <property type="molecule type" value="Genomic_DNA"/>
</dbReference>
<dbReference type="VEuPathDB" id="FungiDB:CDV56_102891"/>
<proteinExistence type="predicted"/>
<name>A0A397HDX2_ASPTH</name>
<protein>
    <submittedName>
        <fullName evidence="2">Uncharacterized protein</fullName>
    </submittedName>
</protein>
<evidence type="ECO:0000313" key="2">
    <source>
        <dbReference type="EMBL" id="RHZ59786.1"/>
    </source>
</evidence>
<dbReference type="OrthoDB" id="2441642at2759"/>
<dbReference type="RefSeq" id="XP_026615860.1">
    <property type="nucleotide sequence ID" value="XM_026756510.1"/>
</dbReference>
<feature type="region of interest" description="Disordered" evidence="1">
    <location>
        <begin position="1"/>
        <end position="40"/>
    </location>
</feature>
<comment type="caution">
    <text evidence="2">The sequence shown here is derived from an EMBL/GenBank/DDBJ whole genome shotgun (WGS) entry which is preliminary data.</text>
</comment>
<dbReference type="STRING" id="41047.A0A397HDX2"/>
<accession>A0A397HDX2</accession>
<reference evidence="2" key="1">
    <citation type="submission" date="2018-08" db="EMBL/GenBank/DDBJ databases">
        <title>Draft genome sequence of azole-resistant Aspergillus thermomutatus (Neosartorya pseudofischeri) strain HMR AF 39, isolated from a human nasal aspirate.</title>
        <authorList>
            <person name="Parent-Michaud M."/>
            <person name="Dufresne P.J."/>
            <person name="Fournier E."/>
            <person name="Martineau C."/>
            <person name="Moreira S."/>
            <person name="Perkins V."/>
            <person name="De Repentigny L."/>
            <person name="Dufresne S.F."/>
        </authorList>
    </citation>
    <scope>NUCLEOTIDE SEQUENCE [LARGE SCALE GENOMIC DNA]</scope>
    <source>
        <strain evidence="2">HMR AF 39</strain>
    </source>
</reference>
<dbReference type="AlphaFoldDB" id="A0A397HDX2"/>
<sequence length="206" mass="22632">MRNTSCTYANAAPSDSPATESSEINPGVATQLDPPPQNLGLQQEQELPATFESHLLDAVFSSSDTWDVTQPSNPAVFSSQLAINTGNQETNRAQSKLDSPGFVQALSFPFADPEPYGDKVSLALATHSMELLFRVLRTWPKMLAEEFQVPPLFHPTQITHDKQLPSALANCITLTKMWHGKREGAEEMVRRTILSELESIVDPVGQ</sequence>
<evidence type="ECO:0000256" key="1">
    <source>
        <dbReference type="SAM" id="MobiDB-lite"/>
    </source>
</evidence>
<evidence type="ECO:0000313" key="3">
    <source>
        <dbReference type="Proteomes" id="UP000215305"/>
    </source>
</evidence>
<organism evidence="2 3">
    <name type="scientific">Aspergillus thermomutatus</name>
    <name type="common">Neosartorya pseudofischeri</name>
    <dbReference type="NCBI Taxonomy" id="41047"/>
    <lineage>
        <taxon>Eukaryota</taxon>
        <taxon>Fungi</taxon>
        <taxon>Dikarya</taxon>
        <taxon>Ascomycota</taxon>
        <taxon>Pezizomycotina</taxon>
        <taxon>Eurotiomycetes</taxon>
        <taxon>Eurotiomycetidae</taxon>
        <taxon>Eurotiales</taxon>
        <taxon>Aspergillaceae</taxon>
        <taxon>Aspergillus</taxon>
        <taxon>Aspergillus subgen. Fumigati</taxon>
    </lineage>
</organism>
<gene>
    <name evidence="2" type="ORF">CDV56_102891</name>
</gene>
<keyword evidence="3" id="KW-1185">Reference proteome</keyword>